<accession>A0A7S8ECD9</accession>
<feature type="transmembrane region" description="Helical" evidence="1">
    <location>
        <begin position="7"/>
        <end position="28"/>
    </location>
</feature>
<evidence type="ECO:0000313" key="2">
    <source>
        <dbReference type="EMBL" id="QPC84393.1"/>
    </source>
</evidence>
<reference evidence="2 3" key="1">
    <citation type="submission" date="2020-02" db="EMBL/GenBank/DDBJ databases">
        <authorList>
            <person name="Zheng R.K."/>
            <person name="Sun C.M."/>
        </authorList>
    </citation>
    <scope>NUCLEOTIDE SEQUENCE [LARGE SCALE GENOMIC DNA]</scope>
    <source>
        <strain evidence="3">rifampicinis</strain>
    </source>
</reference>
<organism evidence="2 3">
    <name type="scientific">Phototrophicus methaneseepsis</name>
    <dbReference type="NCBI Taxonomy" id="2710758"/>
    <lineage>
        <taxon>Bacteria</taxon>
        <taxon>Bacillati</taxon>
        <taxon>Chloroflexota</taxon>
        <taxon>Candidatus Thermofontia</taxon>
        <taxon>Phototrophicales</taxon>
        <taxon>Phototrophicaceae</taxon>
        <taxon>Phototrophicus</taxon>
    </lineage>
</organism>
<evidence type="ECO:0000313" key="3">
    <source>
        <dbReference type="Proteomes" id="UP000594468"/>
    </source>
</evidence>
<gene>
    <name evidence="2" type="ORF">G4Y79_08460</name>
</gene>
<sequence>MNLKTPAGILTAGIVVSVVVYLGIVLVAQPALALAAMIAIIIVAFWVVVGVMIYGAQENVSGHGLTASDAPSVQAWNDRADRLDELKDKQAQAAPEAKQER</sequence>
<protein>
    <submittedName>
        <fullName evidence="2">Uncharacterized protein</fullName>
    </submittedName>
</protein>
<dbReference type="AlphaFoldDB" id="A0A7S8ECD9"/>
<keyword evidence="3" id="KW-1185">Reference proteome</keyword>
<dbReference type="RefSeq" id="WP_195172456.1">
    <property type="nucleotide sequence ID" value="NZ_CP062983.1"/>
</dbReference>
<dbReference type="KEGG" id="pmet:G4Y79_08460"/>
<proteinExistence type="predicted"/>
<name>A0A7S8ECD9_9CHLR</name>
<keyword evidence="1" id="KW-1133">Transmembrane helix</keyword>
<dbReference type="Proteomes" id="UP000594468">
    <property type="component" value="Chromosome"/>
</dbReference>
<keyword evidence="1" id="KW-0812">Transmembrane</keyword>
<keyword evidence="1" id="KW-0472">Membrane</keyword>
<evidence type="ECO:0000256" key="1">
    <source>
        <dbReference type="SAM" id="Phobius"/>
    </source>
</evidence>
<dbReference type="EMBL" id="CP062983">
    <property type="protein sequence ID" value="QPC84393.1"/>
    <property type="molecule type" value="Genomic_DNA"/>
</dbReference>
<feature type="transmembrane region" description="Helical" evidence="1">
    <location>
        <begin position="34"/>
        <end position="56"/>
    </location>
</feature>